<evidence type="ECO:0000313" key="2">
    <source>
        <dbReference type="EMBL" id="KAF4304066.1"/>
    </source>
</evidence>
<accession>A0A8H4IN04</accession>
<gene>
    <name evidence="2" type="ORF">GTA08_BOTSDO07936</name>
</gene>
<feature type="compositionally biased region" description="Low complexity" evidence="1">
    <location>
        <begin position="40"/>
        <end position="50"/>
    </location>
</feature>
<dbReference type="PANTHER" id="PTHR42085">
    <property type="entry name" value="F-BOX DOMAIN-CONTAINING PROTEIN"/>
    <property type="match status" value="1"/>
</dbReference>
<dbReference type="EMBL" id="WWBZ02000051">
    <property type="protein sequence ID" value="KAF4304066.1"/>
    <property type="molecule type" value="Genomic_DNA"/>
</dbReference>
<keyword evidence="3" id="KW-1185">Reference proteome</keyword>
<dbReference type="Proteomes" id="UP000572817">
    <property type="component" value="Unassembled WGS sequence"/>
</dbReference>
<comment type="caution">
    <text evidence="2">The sequence shown here is derived from an EMBL/GenBank/DDBJ whole genome shotgun (WGS) entry which is preliminary data.</text>
</comment>
<proteinExistence type="predicted"/>
<organism evidence="2 3">
    <name type="scientific">Botryosphaeria dothidea</name>
    <dbReference type="NCBI Taxonomy" id="55169"/>
    <lineage>
        <taxon>Eukaryota</taxon>
        <taxon>Fungi</taxon>
        <taxon>Dikarya</taxon>
        <taxon>Ascomycota</taxon>
        <taxon>Pezizomycotina</taxon>
        <taxon>Dothideomycetes</taxon>
        <taxon>Dothideomycetes incertae sedis</taxon>
        <taxon>Botryosphaeriales</taxon>
        <taxon>Botryosphaeriaceae</taxon>
        <taxon>Botryosphaeria</taxon>
    </lineage>
</organism>
<sequence length="538" mass="61131">MARKRRNNAADTRPKKRARAAVVPRKSKITRSAKTTAAKSQLSLPSPGSSGRRDSDISSSTSLTQRNVATRSMTLKRRTQFSFLKLPAELRNLIYELSLDFDGVGRLLTEHYEAHVNDGTVIHWPELQTHSLLVVSKQISREAKYILHRKTLRLPHSTTPNGMVTDVVSRNLLENLRKVDITRDDSFGEMHTWCDFLEFFRLIKSAVKIWVDRHKLQELTIVMQGKQVVSHLDSCPAQGHCYFLDEIKKMMDSLKELRGIKKATFGGFLKDHASEAKKWMETPPAYILKMIPFQVRLKIYKHLVNLNDANAALVKASKTAVASWNPPMTMDAIAPPRTSPTILRANKQIRKELVAFMYAAPFTISAPPPYHVHTCTSITNFISEYNLRQIRRLRLDIDSRGSDFVAADWRKLIQELVGILKSKHDLQMLSINIRDHKWAEQQTKQQEKKPLSSPSPSSGRRRAPAADPKDKDFYGLKVLGELATRRLSESWLQTVSFGDGVHEELKKELKEKLCGGVSGRYRDRAAEEYGLEGLVADD</sequence>
<reference evidence="2" key="1">
    <citation type="submission" date="2020-04" db="EMBL/GenBank/DDBJ databases">
        <title>Genome Assembly and Annotation of Botryosphaeria dothidea sdau 11-99, a Latent Pathogen of Apple Fruit Ring Rot in China.</title>
        <authorList>
            <person name="Yu C."/>
            <person name="Diao Y."/>
            <person name="Lu Q."/>
            <person name="Zhao J."/>
            <person name="Cui S."/>
            <person name="Peng C."/>
            <person name="He B."/>
            <person name="Liu H."/>
        </authorList>
    </citation>
    <scope>NUCLEOTIDE SEQUENCE [LARGE SCALE GENOMIC DNA]</scope>
    <source>
        <strain evidence="2">Sdau11-99</strain>
    </source>
</reference>
<protein>
    <recommendedName>
        <fullName evidence="4">F-box domain-containing protein</fullName>
    </recommendedName>
</protein>
<evidence type="ECO:0000313" key="3">
    <source>
        <dbReference type="Proteomes" id="UP000572817"/>
    </source>
</evidence>
<feature type="region of interest" description="Disordered" evidence="1">
    <location>
        <begin position="1"/>
        <end position="69"/>
    </location>
</feature>
<name>A0A8H4IN04_9PEZI</name>
<evidence type="ECO:0000256" key="1">
    <source>
        <dbReference type="SAM" id="MobiDB-lite"/>
    </source>
</evidence>
<feature type="compositionally biased region" description="Basic and acidic residues" evidence="1">
    <location>
        <begin position="439"/>
        <end position="450"/>
    </location>
</feature>
<dbReference type="OrthoDB" id="3510794at2759"/>
<dbReference type="PANTHER" id="PTHR42085:SF1">
    <property type="entry name" value="F-BOX DOMAIN-CONTAINING PROTEIN"/>
    <property type="match status" value="1"/>
</dbReference>
<feature type="region of interest" description="Disordered" evidence="1">
    <location>
        <begin position="439"/>
        <end position="469"/>
    </location>
</feature>
<dbReference type="InterPro" id="IPR038883">
    <property type="entry name" value="AN11006-like"/>
</dbReference>
<evidence type="ECO:0008006" key="4">
    <source>
        <dbReference type="Google" id="ProtNLM"/>
    </source>
</evidence>
<dbReference type="AlphaFoldDB" id="A0A8H4IN04"/>
<feature type="compositionally biased region" description="Basic residues" evidence="1">
    <location>
        <begin position="14"/>
        <end position="31"/>
    </location>
</feature>